<evidence type="ECO:0000256" key="1">
    <source>
        <dbReference type="ARBA" id="ARBA00023015"/>
    </source>
</evidence>
<keyword evidence="3" id="KW-0804">Transcription</keyword>
<dbReference type="PANTHER" id="PTHR43280:SF28">
    <property type="entry name" value="HTH-TYPE TRANSCRIPTIONAL ACTIVATOR RHAS"/>
    <property type="match status" value="1"/>
</dbReference>
<dbReference type="PROSITE" id="PS00041">
    <property type="entry name" value="HTH_ARAC_FAMILY_1"/>
    <property type="match status" value="1"/>
</dbReference>
<reference evidence="5 6" key="1">
    <citation type="submission" date="2011-08" db="EMBL/GenBank/DDBJ databases">
        <title>The Genome Sequence of Clostridium hathewayi WAL-18680.</title>
        <authorList>
            <consortium name="The Broad Institute Genome Sequencing Platform"/>
            <person name="Earl A."/>
            <person name="Ward D."/>
            <person name="Feldgarden M."/>
            <person name="Gevers D."/>
            <person name="Finegold S.M."/>
            <person name="Summanen P.H."/>
            <person name="Molitoris D.R."/>
            <person name="Song M."/>
            <person name="Daigneault M."/>
            <person name="Allen-Vercoe E."/>
            <person name="Young S.K."/>
            <person name="Zeng Q."/>
            <person name="Gargeya S."/>
            <person name="Fitzgerald M."/>
            <person name="Haas B."/>
            <person name="Abouelleil A."/>
            <person name="Alvarado L."/>
            <person name="Arachchi H.M."/>
            <person name="Berlin A."/>
            <person name="Brown A."/>
            <person name="Chapman S.B."/>
            <person name="Chen Z."/>
            <person name="Dunbar C."/>
            <person name="Freedman E."/>
            <person name="Gearin G."/>
            <person name="Gellesch M."/>
            <person name="Goldberg J."/>
            <person name="Griggs A."/>
            <person name="Gujja S."/>
            <person name="Heiman D."/>
            <person name="Howarth C."/>
            <person name="Larson L."/>
            <person name="Lui A."/>
            <person name="MacDonald P.J.P."/>
            <person name="Montmayeur A."/>
            <person name="Murphy C."/>
            <person name="Neiman D."/>
            <person name="Pearson M."/>
            <person name="Priest M."/>
            <person name="Roberts A."/>
            <person name="Saif S."/>
            <person name="Shea T."/>
            <person name="Shenoy N."/>
            <person name="Sisk P."/>
            <person name="Stolte C."/>
            <person name="Sykes S."/>
            <person name="Wortman J."/>
            <person name="Nusbaum C."/>
            <person name="Birren B."/>
        </authorList>
    </citation>
    <scope>NUCLEOTIDE SEQUENCE [LARGE SCALE GENOMIC DNA]</scope>
    <source>
        <strain evidence="5 6">WAL-18680</strain>
    </source>
</reference>
<dbReference type="Proteomes" id="UP000005384">
    <property type="component" value="Unassembled WGS sequence"/>
</dbReference>
<dbReference type="Pfam" id="PF12833">
    <property type="entry name" value="HTH_18"/>
    <property type="match status" value="1"/>
</dbReference>
<name>G5IJ97_9FIRM</name>
<evidence type="ECO:0000256" key="2">
    <source>
        <dbReference type="ARBA" id="ARBA00023125"/>
    </source>
</evidence>
<proteinExistence type="predicted"/>
<protein>
    <recommendedName>
        <fullName evidence="4">HTH araC/xylS-type domain-containing protein</fullName>
    </recommendedName>
</protein>
<dbReference type="AlphaFoldDB" id="G5IJ97"/>
<gene>
    <name evidence="5" type="ORF">HMPREF9473_03575</name>
</gene>
<comment type="caution">
    <text evidence="5">The sequence shown here is derived from an EMBL/GenBank/DDBJ whole genome shotgun (WGS) entry which is preliminary data.</text>
</comment>
<sequence length="290" mass="34400">MSEPIAKRQMFEYDIDNPFHIYCVPYPKPENVSLLFNHWHEELEIVYTLRGHSIHYIDGMRIRSKPGRLIVVNSESAHNIIPDREVYGDGEKVVIVLIISREFLEAVFPDFKSMYFLNEKETARPEIGTLMLELSRFHDSVKLSTYEKIYIRGLVLQLLYHITQEGVAERDAILPINNQKNIERLKGVMQYIENHYKEKLTQCEIAEKFYFSKEYFARFFKKHTGMTFVEYLTKYRLQKAQTQLLSSDASILDVALNNGFSDDRRLILAFKKQYGITPFQYRKMERNREK</sequence>
<dbReference type="SMART" id="SM00342">
    <property type="entry name" value="HTH_ARAC"/>
    <property type="match status" value="1"/>
</dbReference>
<dbReference type="EMBL" id="ADLN01000098">
    <property type="protein sequence ID" value="EHI58459.1"/>
    <property type="molecule type" value="Genomic_DNA"/>
</dbReference>
<dbReference type="PANTHER" id="PTHR43280">
    <property type="entry name" value="ARAC-FAMILY TRANSCRIPTIONAL REGULATOR"/>
    <property type="match status" value="1"/>
</dbReference>
<dbReference type="PATRIC" id="fig|742737.3.peg.3554"/>
<keyword evidence="1" id="KW-0805">Transcription regulation</keyword>
<evidence type="ECO:0000259" key="4">
    <source>
        <dbReference type="PROSITE" id="PS01124"/>
    </source>
</evidence>
<organism evidence="5 6">
    <name type="scientific">Hungatella hathewayi WAL-18680</name>
    <dbReference type="NCBI Taxonomy" id="742737"/>
    <lineage>
        <taxon>Bacteria</taxon>
        <taxon>Bacillati</taxon>
        <taxon>Bacillota</taxon>
        <taxon>Clostridia</taxon>
        <taxon>Lachnospirales</taxon>
        <taxon>Lachnospiraceae</taxon>
        <taxon>Hungatella</taxon>
    </lineage>
</organism>
<dbReference type="InterPro" id="IPR014710">
    <property type="entry name" value="RmlC-like_jellyroll"/>
</dbReference>
<dbReference type="RefSeq" id="WP_006781566.1">
    <property type="nucleotide sequence ID" value="NZ_CP040506.1"/>
</dbReference>
<dbReference type="InterPro" id="IPR003313">
    <property type="entry name" value="AraC-bd"/>
</dbReference>
<dbReference type="GO" id="GO:0043565">
    <property type="term" value="F:sequence-specific DNA binding"/>
    <property type="evidence" value="ECO:0007669"/>
    <property type="project" value="InterPro"/>
</dbReference>
<keyword evidence="2" id="KW-0238">DNA-binding</keyword>
<dbReference type="GO" id="GO:0003700">
    <property type="term" value="F:DNA-binding transcription factor activity"/>
    <property type="evidence" value="ECO:0007669"/>
    <property type="project" value="InterPro"/>
</dbReference>
<accession>G5IJ97</accession>
<feature type="domain" description="HTH araC/xylS-type" evidence="4">
    <location>
        <begin position="186"/>
        <end position="284"/>
    </location>
</feature>
<evidence type="ECO:0000313" key="6">
    <source>
        <dbReference type="Proteomes" id="UP000005384"/>
    </source>
</evidence>
<keyword evidence="6" id="KW-1185">Reference proteome</keyword>
<dbReference type="SUPFAM" id="SSF46689">
    <property type="entry name" value="Homeodomain-like"/>
    <property type="match status" value="2"/>
</dbReference>
<dbReference type="SUPFAM" id="SSF51215">
    <property type="entry name" value="Regulatory protein AraC"/>
    <property type="match status" value="1"/>
</dbReference>
<dbReference type="OrthoDB" id="253601at2"/>
<dbReference type="InterPro" id="IPR018060">
    <property type="entry name" value="HTH_AraC"/>
</dbReference>
<dbReference type="HOGENOM" id="CLU_000445_88_3_9"/>
<dbReference type="PROSITE" id="PS01124">
    <property type="entry name" value="HTH_ARAC_FAMILY_2"/>
    <property type="match status" value="1"/>
</dbReference>
<dbReference type="InterPro" id="IPR009057">
    <property type="entry name" value="Homeodomain-like_sf"/>
</dbReference>
<dbReference type="Pfam" id="PF02311">
    <property type="entry name" value="AraC_binding"/>
    <property type="match status" value="1"/>
</dbReference>
<dbReference type="Gene3D" id="1.10.10.60">
    <property type="entry name" value="Homeodomain-like"/>
    <property type="match status" value="2"/>
</dbReference>
<evidence type="ECO:0000313" key="5">
    <source>
        <dbReference type="EMBL" id="EHI58459.1"/>
    </source>
</evidence>
<evidence type="ECO:0000256" key="3">
    <source>
        <dbReference type="ARBA" id="ARBA00023163"/>
    </source>
</evidence>
<dbReference type="InterPro" id="IPR018062">
    <property type="entry name" value="HTH_AraC-typ_CS"/>
</dbReference>
<dbReference type="InterPro" id="IPR037923">
    <property type="entry name" value="HTH-like"/>
</dbReference>
<dbReference type="Gene3D" id="2.60.120.10">
    <property type="entry name" value="Jelly Rolls"/>
    <property type="match status" value="1"/>
</dbReference>